<proteinExistence type="predicted"/>
<accession>A0A8E0WLL8</accession>
<reference evidence="1 2" key="1">
    <citation type="submission" date="2014-02" db="EMBL/GenBank/DDBJ databases">
        <title>Draft genome sequence of Rickettsia buchneri sp. nov. ISO7T.</title>
        <authorList>
            <person name="Felsheim R.F."/>
            <person name="Kurtti T.J."/>
            <person name="Munderloh U.G."/>
        </authorList>
    </citation>
    <scope>NUCLEOTIDE SEQUENCE [LARGE SCALE GENOMIC DNA]</scope>
    <source>
        <strain evidence="1 2">ISO7</strain>
    </source>
</reference>
<dbReference type="AlphaFoldDB" id="A0A8E0WLL8"/>
<evidence type="ECO:0000313" key="1">
    <source>
        <dbReference type="EMBL" id="KDO02746.1"/>
    </source>
</evidence>
<keyword evidence="2" id="KW-1185">Reference proteome</keyword>
<comment type="caution">
    <text evidence="1">The sequence shown here is derived from an EMBL/GenBank/DDBJ whole genome shotgun (WGS) entry which is preliminary data.</text>
</comment>
<organism evidence="1 2">
    <name type="scientific">Rickettsia tamurae subsp. buchneri</name>
    <dbReference type="NCBI Taxonomy" id="1462938"/>
    <lineage>
        <taxon>Bacteria</taxon>
        <taxon>Pseudomonadati</taxon>
        <taxon>Pseudomonadota</taxon>
        <taxon>Alphaproteobacteria</taxon>
        <taxon>Rickettsiales</taxon>
        <taxon>Rickettsiaceae</taxon>
        <taxon>Rickettsieae</taxon>
        <taxon>Rickettsia</taxon>
        <taxon>spotted fever group</taxon>
    </lineage>
</organism>
<name>A0A8E0WLL8_9RICK</name>
<dbReference type="EMBL" id="JFKF01000114">
    <property type="protein sequence ID" value="KDO02746.1"/>
    <property type="molecule type" value="Genomic_DNA"/>
</dbReference>
<dbReference type="Proteomes" id="UP000027161">
    <property type="component" value="Unassembled WGS sequence"/>
</dbReference>
<evidence type="ECO:0000313" key="2">
    <source>
        <dbReference type="Proteomes" id="UP000027161"/>
    </source>
</evidence>
<gene>
    <name evidence="1" type="ORF">REISMN_05255</name>
</gene>
<sequence>MLYIAYISLYKIKVLLITSLNLYDQHIKQFGADHPRSIEILNMDAKCYP</sequence>
<protein>
    <submittedName>
        <fullName evidence="1">Uncharacterized protein</fullName>
    </submittedName>
</protein>